<dbReference type="EMBL" id="CP114014">
    <property type="protein sequence ID" value="XAY03520.1"/>
    <property type="molecule type" value="Genomic_DNA"/>
</dbReference>
<keyword evidence="1" id="KW-1133">Transmembrane helix</keyword>
<feature type="transmembrane region" description="Helical" evidence="1">
    <location>
        <begin position="214"/>
        <end position="233"/>
    </location>
</feature>
<feature type="transmembrane region" description="Helical" evidence="1">
    <location>
        <begin position="116"/>
        <end position="138"/>
    </location>
</feature>
<gene>
    <name evidence="2" type="ORF">DSM112329_00339</name>
</gene>
<accession>A0AAU7APG7</accession>
<protein>
    <recommendedName>
        <fullName evidence="3">ABC transporter permease</fullName>
    </recommendedName>
</protein>
<reference evidence="2" key="1">
    <citation type="submission" date="2022-12" db="EMBL/GenBank/DDBJ databases">
        <title>Paraconexibacter alkalitolerans sp. nov. and Baekduia alba sp. nov., isolated from soil and emended description of the genera Paraconexibacter (Chun et al., 2020) and Baekduia (An et al., 2020).</title>
        <authorList>
            <person name="Vieira S."/>
            <person name="Huber K.J."/>
            <person name="Geppert A."/>
            <person name="Wolf J."/>
            <person name="Neumann-Schaal M."/>
            <person name="Muesken M."/>
            <person name="Overmann J."/>
        </authorList>
    </citation>
    <scope>NUCLEOTIDE SEQUENCE</scope>
    <source>
        <strain evidence="2">AEG42_29</strain>
    </source>
</reference>
<evidence type="ECO:0008006" key="3">
    <source>
        <dbReference type="Google" id="ProtNLM"/>
    </source>
</evidence>
<dbReference type="PANTHER" id="PTHR30188:SF4">
    <property type="entry name" value="PROTEIN TRIGALACTOSYLDIACYLGLYCEROL 1, CHLOROPLASTIC"/>
    <property type="match status" value="1"/>
</dbReference>
<evidence type="ECO:0000313" key="2">
    <source>
        <dbReference type="EMBL" id="XAY03520.1"/>
    </source>
</evidence>
<proteinExistence type="predicted"/>
<feature type="transmembrane region" description="Helical" evidence="1">
    <location>
        <begin position="71"/>
        <end position="96"/>
    </location>
</feature>
<dbReference type="GO" id="GO:0043190">
    <property type="term" value="C:ATP-binding cassette (ABC) transporter complex"/>
    <property type="evidence" value="ECO:0007669"/>
    <property type="project" value="InterPro"/>
</dbReference>
<dbReference type="Pfam" id="PF02405">
    <property type="entry name" value="MlaE"/>
    <property type="match status" value="1"/>
</dbReference>
<feature type="transmembrane region" description="Helical" evidence="1">
    <location>
        <begin position="254"/>
        <end position="275"/>
    </location>
</feature>
<feature type="transmembrane region" description="Helical" evidence="1">
    <location>
        <begin position="164"/>
        <end position="194"/>
    </location>
</feature>
<dbReference type="GO" id="GO:0005548">
    <property type="term" value="F:phospholipid transporter activity"/>
    <property type="evidence" value="ECO:0007669"/>
    <property type="project" value="TreeGrafter"/>
</dbReference>
<keyword evidence="1" id="KW-0812">Transmembrane</keyword>
<keyword evidence="1" id="KW-0472">Membrane</keyword>
<name>A0AAU7APG7_9ACTN</name>
<dbReference type="InterPro" id="IPR030802">
    <property type="entry name" value="Permease_MalE"/>
</dbReference>
<sequence length="284" mass="30314">MGLPQPPAHLVRRPPRNVREVLIESGLYEFVSSSAQVGSLAVRTFRYALTPPFPWIGDAIIETSKVLRRCALPLTISMTTWVLGFAFFLLGGFLELLGAVDRMPGGLILGFTREPAIWVAAMIFGGVAGSAITADLAARKNREELDALTVLGVEQTRALVVPRVVAATIACPLLGLLAILTTWVVTYLGAPLFIDAAPGVVLDSMVHSTLSGDLWAAVTKFVLIGAYTGVMSCHKGLTAKSGTEGVGRAVNQNVVLVFLGIWVINSIFNVAYLSFFPALTNFKG</sequence>
<dbReference type="AlphaFoldDB" id="A0AAU7APG7"/>
<organism evidence="2">
    <name type="scientific">Paraconexibacter sp. AEG42_29</name>
    <dbReference type="NCBI Taxonomy" id="2997339"/>
    <lineage>
        <taxon>Bacteria</taxon>
        <taxon>Bacillati</taxon>
        <taxon>Actinomycetota</taxon>
        <taxon>Thermoleophilia</taxon>
        <taxon>Solirubrobacterales</taxon>
        <taxon>Paraconexibacteraceae</taxon>
        <taxon>Paraconexibacter</taxon>
    </lineage>
</organism>
<evidence type="ECO:0000256" key="1">
    <source>
        <dbReference type="SAM" id="Phobius"/>
    </source>
</evidence>
<dbReference type="KEGG" id="parq:DSM112329_00339"/>
<dbReference type="PANTHER" id="PTHR30188">
    <property type="entry name" value="ABC TRANSPORTER PERMEASE PROTEIN-RELATED"/>
    <property type="match status" value="1"/>
</dbReference>